<dbReference type="Gene3D" id="1.20.5.2280">
    <property type="match status" value="1"/>
</dbReference>
<evidence type="ECO:0000256" key="2">
    <source>
        <dbReference type="SAM" id="Coils"/>
    </source>
</evidence>
<dbReference type="Gene3D" id="1.20.5.340">
    <property type="match status" value="1"/>
</dbReference>
<evidence type="ECO:0000256" key="1">
    <source>
        <dbReference type="ARBA" id="ARBA00005788"/>
    </source>
</evidence>
<dbReference type="SUPFAM" id="SSF57997">
    <property type="entry name" value="Tropomyosin"/>
    <property type="match status" value="1"/>
</dbReference>
<dbReference type="OrthoDB" id="2122982at2759"/>
<keyword evidence="5" id="KW-1185">Reference proteome</keyword>
<evidence type="ECO:0000259" key="3">
    <source>
        <dbReference type="Pfam" id="PF08593"/>
    </source>
</evidence>
<feature type="domain" description="Mug135-like C-terminal" evidence="3">
    <location>
        <begin position="289"/>
        <end position="340"/>
    </location>
</feature>
<sequence>MDFKGKVPGKPIGSLNTQHLLDAVQYSLQLSEAEAYANALMYQYRVANALIREKYPGDIPALEADFAERIASIVTKSVTERIDRSLIDAEERLSKKLNDRFDKFSAETDKRFNKMDERFDAIDKRLEKMDERLDNTNKTLDLLTSRVTKLEKTTDDFRNNLRTVNTTLDSLTSRVAKLEETTKTLDASIGGLQNNLGTVNTTLDSLTSRVAKLEETTKTLDASIGDLQNNQGAGVVQQAIANGTATMKEDIRQIKATLNTIGTKLDSVDSRLTQTSRTQRLHLNDTRAASGPWVMIPNKHGKDPTTLSEPLPLLKSDFELGAMTNEQVYRYICFYELDKELEPRPRFRNYNNWLHEYLSERRTDLRKYITNPV</sequence>
<organism evidence="4 5">
    <name type="scientific">Ceratobasidium theobromae</name>
    <dbReference type="NCBI Taxonomy" id="1582974"/>
    <lineage>
        <taxon>Eukaryota</taxon>
        <taxon>Fungi</taxon>
        <taxon>Dikarya</taxon>
        <taxon>Basidiomycota</taxon>
        <taxon>Agaricomycotina</taxon>
        <taxon>Agaricomycetes</taxon>
        <taxon>Cantharellales</taxon>
        <taxon>Ceratobasidiaceae</taxon>
        <taxon>Ceratobasidium</taxon>
    </lineage>
</organism>
<name>A0A5N5QKJ3_9AGAM</name>
<dbReference type="Proteomes" id="UP000383932">
    <property type="component" value="Unassembled WGS sequence"/>
</dbReference>
<protein>
    <recommendedName>
        <fullName evidence="3">Mug135-like C-terminal domain-containing protein</fullName>
    </recommendedName>
</protein>
<evidence type="ECO:0000313" key="4">
    <source>
        <dbReference type="EMBL" id="KAB5591956.1"/>
    </source>
</evidence>
<gene>
    <name evidence="4" type="ORF">CTheo_4588</name>
</gene>
<comment type="caution">
    <text evidence="4">The sequence shown here is derived from an EMBL/GenBank/DDBJ whole genome shotgun (WGS) entry which is preliminary data.</text>
</comment>
<accession>A0A5N5QKJ3</accession>
<evidence type="ECO:0000313" key="5">
    <source>
        <dbReference type="Proteomes" id="UP000383932"/>
    </source>
</evidence>
<comment type="similarity">
    <text evidence="1">Belongs to the UPF0612 family.</text>
</comment>
<dbReference type="AlphaFoldDB" id="A0A5N5QKJ3"/>
<dbReference type="Pfam" id="PF08593">
    <property type="entry name" value="Mug135_C"/>
    <property type="match status" value="1"/>
</dbReference>
<dbReference type="InterPro" id="IPR013902">
    <property type="entry name" value="Mug135-like_C"/>
</dbReference>
<feature type="coiled-coil region" evidence="2">
    <location>
        <begin position="119"/>
        <end position="181"/>
    </location>
</feature>
<dbReference type="EMBL" id="SSOP01000081">
    <property type="protein sequence ID" value="KAB5591956.1"/>
    <property type="molecule type" value="Genomic_DNA"/>
</dbReference>
<keyword evidence="2" id="KW-0175">Coiled coil</keyword>
<reference evidence="4 5" key="1">
    <citation type="journal article" date="2019" name="Fungal Biol. Biotechnol.">
        <title>Draft genome sequence of fastidious pathogen Ceratobasidium theobromae, which causes vascular-streak dieback in Theobroma cacao.</title>
        <authorList>
            <person name="Ali S.S."/>
            <person name="Asman A."/>
            <person name="Shao J."/>
            <person name="Firmansyah A.P."/>
            <person name="Susilo A.W."/>
            <person name="Rosmana A."/>
            <person name="McMahon P."/>
            <person name="Junaid M."/>
            <person name="Guest D."/>
            <person name="Kheng T.Y."/>
            <person name="Meinhardt L.W."/>
            <person name="Bailey B.A."/>
        </authorList>
    </citation>
    <scope>NUCLEOTIDE SEQUENCE [LARGE SCALE GENOMIC DNA]</scope>
    <source>
        <strain evidence="4 5">CT2</strain>
    </source>
</reference>
<proteinExistence type="inferred from homology"/>